<name>A0A0B8N4E3_TALPI</name>
<dbReference type="PRINTS" id="PR00783">
    <property type="entry name" value="MINTRINSICP"/>
</dbReference>
<feature type="transmembrane region" description="Helical" evidence="8">
    <location>
        <begin position="319"/>
        <end position="343"/>
    </location>
</feature>
<feature type="transmembrane region" description="Helical" evidence="8">
    <location>
        <begin position="193"/>
        <end position="215"/>
    </location>
</feature>
<dbReference type="SUPFAM" id="SSF81338">
    <property type="entry name" value="Aquaporin-like"/>
    <property type="match status" value="1"/>
</dbReference>
<evidence type="ECO:0000256" key="6">
    <source>
        <dbReference type="ARBA" id="ARBA00023136"/>
    </source>
</evidence>
<evidence type="ECO:0000256" key="3">
    <source>
        <dbReference type="ARBA" id="ARBA00022448"/>
    </source>
</evidence>
<sequence length="479" mass="52131">MSLPMAITPYAATIGPKSYDEARASCLGVLYDGPKTTTSPCSETLEPEGMLHRLQEPVVSPGNDYGGQSARDSVQPISDGMQLRLEHDSRNLETNVDSYPFTSNPCSRSSLGKDAPVDGIPIIEERDISDGFLYPLSATPEIRFGIDLESADEKTIGDSSTLGQGAYEDGSCLPQLHDDETIWSAIRTRHREALAEGLAVFIQLTLGLCGNLAVTMAADAGPKSTEFIWGFATMIAIYISIGISGAHLNPSITMMLCFYRGFPRRKILGYILAQFSGAFFAGLVAYGVYHPSVNYYLAAHSGSQSDIVNCFVTSQRKQFIIPTTAFFNEFVGMVVLVIVILALTDDQNTILPPGDTNRSASRNMNPLINGFVISCMNLCFSYQTGAALNPSRDFGPRLALLALGYGSKLFTNPYWFYGPWAASASGAFTGAFLYDFLIFTGSNSPVNYPRKVVTTEGYVKKPRGFRLSLRAAIEKLARR</sequence>
<comment type="subcellular location">
    <subcellularLocation>
        <location evidence="1">Membrane</location>
        <topology evidence="1">Multi-pass membrane protein</topology>
    </subcellularLocation>
</comment>
<dbReference type="GO" id="GO:0005886">
    <property type="term" value="C:plasma membrane"/>
    <property type="evidence" value="ECO:0007669"/>
    <property type="project" value="TreeGrafter"/>
</dbReference>
<feature type="transmembrane region" description="Helical" evidence="8">
    <location>
        <begin position="364"/>
        <end position="383"/>
    </location>
</feature>
<dbReference type="InterPro" id="IPR050363">
    <property type="entry name" value="MIP/Aquaporin"/>
</dbReference>
<keyword evidence="10" id="KW-1185">Reference proteome</keyword>
<dbReference type="AlphaFoldDB" id="A0A0B8N4E3"/>
<keyword evidence="3 7" id="KW-0813">Transport</keyword>
<evidence type="ECO:0000256" key="5">
    <source>
        <dbReference type="ARBA" id="ARBA00022989"/>
    </source>
</evidence>
<dbReference type="Proteomes" id="UP000053095">
    <property type="component" value="Unassembled WGS sequence"/>
</dbReference>
<evidence type="ECO:0000256" key="1">
    <source>
        <dbReference type="ARBA" id="ARBA00004141"/>
    </source>
</evidence>
<organism evidence="9 10">
    <name type="scientific">Talaromyces pinophilus</name>
    <name type="common">Penicillium pinophilum</name>
    <dbReference type="NCBI Taxonomy" id="128442"/>
    <lineage>
        <taxon>Eukaryota</taxon>
        <taxon>Fungi</taxon>
        <taxon>Dikarya</taxon>
        <taxon>Ascomycota</taxon>
        <taxon>Pezizomycotina</taxon>
        <taxon>Eurotiomycetes</taxon>
        <taxon>Eurotiomycetidae</taxon>
        <taxon>Eurotiales</taxon>
        <taxon>Trichocomaceae</taxon>
        <taxon>Talaromyces</taxon>
        <taxon>Talaromyces sect. Talaromyces</taxon>
    </lineage>
</organism>
<evidence type="ECO:0000313" key="9">
    <source>
        <dbReference type="EMBL" id="GAM37229.1"/>
    </source>
</evidence>
<evidence type="ECO:0000313" key="10">
    <source>
        <dbReference type="Proteomes" id="UP000053095"/>
    </source>
</evidence>
<keyword evidence="5 8" id="KW-1133">Transmembrane helix</keyword>
<dbReference type="EMBL" id="DF933819">
    <property type="protein sequence ID" value="GAM37229.1"/>
    <property type="molecule type" value="Genomic_DNA"/>
</dbReference>
<comment type="similarity">
    <text evidence="2 7">Belongs to the MIP/aquaporin (TC 1.A.8) family.</text>
</comment>
<keyword evidence="4 7" id="KW-0812">Transmembrane</keyword>
<proteinExistence type="inferred from homology"/>
<dbReference type="GO" id="GO:0015254">
    <property type="term" value="F:glycerol channel activity"/>
    <property type="evidence" value="ECO:0007669"/>
    <property type="project" value="TreeGrafter"/>
</dbReference>
<feature type="transmembrane region" description="Helical" evidence="8">
    <location>
        <begin position="267"/>
        <end position="289"/>
    </location>
</feature>
<dbReference type="GO" id="GO:0015250">
    <property type="term" value="F:water channel activity"/>
    <property type="evidence" value="ECO:0007669"/>
    <property type="project" value="TreeGrafter"/>
</dbReference>
<gene>
    <name evidence="9" type="ORF">TCE0_023r06974</name>
</gene>
<feature type="transmembrane region" description="Helical" evidence="8">
    <location>
        <begin position="414"/>
        <end position="434"/>
    </location>
</feature>
<evidence type="ECO:0000256" key="8">
    <source>
        <dbReference type="SAM" id="Phobius"/>
    </source>
</evidence>
<evidence type="ECO:0000256" key="7">
    <source>
        <dbReference type="RuleBase" id="RU000477"/>
    </source>
</evidence>
<feature type="transmembrane region" description="Helical" evidence="8">
    <location>
        <begin position="227"/>
        <end position="246"/>
    </location>
</feature>
<accession>A0A0B8N4E3</accession>
<dbReference type="InterPro" id="IPR023271">
    <property type="entry name" value="Aquaporin-like"/>
</dbReference>
<evidence type="ECO:0000256" key="4">
    <source>
        <dbReference type="ARBA" id="ARBA00022692"/>
    </source>
</evidence>
<reference evidence="10" key="1">
    <citation type="journal article" date="2015" name="Genome Announc.">
        <title>Draft genome sequence of Talaromyces cellulolyticus strain Y-94, a source of lignocellulosic biomass-degrading enzymes.</title>
        <authorList>
            <person name="Fujii T."/>
            <person name="Koike H."/>
            <person name="Sawayama S."/>
            <person name="Yano S."/>
            <person name="Inoue H."/>
        </authorList>
    </citation>
    <scope>NUCLEOTIDE SEQUENCE [LARGE SCALE GENOMIC DNA]</scope>
    <source>
        <strain evidence="10">Y-94</strain>
    </source>
</reference>
<keyword evidence="6 8" id="KW-0472">Membrane</keyword>
<protein>
    <submittedName>
        <fullName evidence="9">Aquaglyceroporin</fullName>
    </submittedName>
</protein>
<dbReference type="PANTHER" id="PTHR43829">
    <property type="entry name" value="AQUAPORIN OR AQUAGLYCEROPORIN RELATED"/>
    <property type="match status" value="1"/>
</dbReference>
<dbReference type="InterPro" id="IPR000425">
    <property type="entry name" value="MIP"/>
</dbReference>
<dbReference type="PANTHER" id="PTHR43829:SF24">
    <property type="entry name" value="MIP AQUAPORIN (EUROFUNG)"/>
    <property type="match status" value="1"/>
</dbReference>
<dbReference type="Gene3D" id="1.20.1080.10">
    <property type="entry name" value="Glycerol uptake facilitator protein"/>
    <property type="match status" value="1"/>
</dbReference>
<evidence type="ECO:0000256" key="2">
    <source>
        <dbReference type="ARBA" id="ARBA00006175"/>
    </source>
</evidence>
<dbReference type="Pfam" id="PF00230">
    <property type="entry name" value="MIP"/>
    <property type="match status" value="1"/>
</dbReference>